<gene>
    <name evidence="1" type="ORF">RF11_08010</name>
</gene>
<evidence type="ECO:0000313" key="1">
    <source>
        <dbReference type="EMBL" id="KII67518.1"/>
    </source>
</evidence>
<protein>
    <submittedName>
        <fullName evidence="1">Uncharacterized protein</fullName>
    </submittedName>
</protein>
<comment type="caution">
    <text evidence="1">The sequence shown here is derived from an EMBL/GenBank/DDBJ whole genome shotgun (WGS) entry which is preliminary data.</text>
</comment>
<dbReference type="Proteomes" id="UP000031668">
    <property type="component" value="Unassembled WGS sequence"/>
</dbReference>
<dbReference type="AlphaFoldDB" id="A0A0C2JE43"/>
<keyword evidence="2" id="KW-1185">Reference proteome</keyword>
<reference evidence="1 2" key="1">
    <citation type="journal article" date="2014" name="Genome Biol. Evol.">
        <title>The genome of the myxosporean Thelohanellus kitauei shows adaptations to nutrient acquisition within its fish host.</title>
        <authorList>
            <person name="Yang Y."/>
            <person name="Xiong J."/>
            <person name="Zhou Z."/>
            <person name="Huo F."/>
            <person name="Miao W."/>
            <person name="Ran C."/>
            <person name="Liu Y."/>
            <person name="Zhang J."/>
            <person name="Feng J."/>
            <person name="Wang M."/>
            <person name="Wang M."/>
            <person name="Wang L."/>
            <person name="Yao B."/>
        </authorList>
    </citation>
    <scope>NUCLEOTIDE SEQUENCE [LARGE SCALE GENOMIC DNA]</scope>
    <source>
        <strain evidence="1">Wuqing</strain>
    </source>
</reference>
<accession>A0A0C2JE43</accession>
<evidence type="ECO:0000313" key="2">
    <source>
        <dbReference type="Proteomes" id="UP000031668"/>
    </source>
</evidence>
<sequence>MININNEIYKIHTKMNEIRILFPIYVKLYETTQYILDNLDKKIWGNLTLATPVLPHDLIALENLHWERLQIIIYFLQQMKNDTKLLNTSLIAHQKRLQDVMDQISNLTCLFKKTMSIIKTFVYDIYGDHMEYNFTN</sequence>
<organism evidence="1 2">
    <name type="scientific">Thelohanellus kitauei</name>
    <name type="common">Myxosporean</name>
    <dbReference type="NCBI Taxonomy" id="669202"/>
    <lineage>
        <taxon>Eukaryota</taxon>
        <taxon>Metazoa</taxon>
        <taxon>Cnidaria</taxon>
        <taxon>Myxozoa</taxon>
        <taxon>Myxosporea</taxon>
        <taxon>Bivalvulida</taxon>
        <taxon>Platysporina</taxon>
        <taxon>Myxobolidae</taxon>
        <taxon>Thelohanellus</taxon>
    </lineage>
</organism>
<name>A0A0C2JE43_THEKT</name>
<dbReference type="EMBL" id="JWZT01003150">
    <property type="protein sequence ID" value="KII67518.1"/>
    <property type="molecule type" value="Genomic_DNA"/>
</dbReference>
<proteinExistence type="predicted"/>